<keyword evidence="5 11" id="KW-0418">Kinase</keyword>
<keyword evidence="6 7" id="KW-0067">ATP-binding</keyword>
<evidence type="ECO:0000256" key="3">
    <source>
        <dbReference type="ARBA" id="ARBA00022679"/>
    </source>
</evidence>
<feature type="region of interest" description="Disordered" evidence="8">
    <location>
        <begin position="281"/>
        <end position="312"/>
    </location>
</feature>
<keyword evidence="4 7" id="KW-0547">Nucleotide-binding</keyword>
<evidence type="ECO:0000256" key="1">
    <source>
        <dbReference type="ARBA" id="ARBA00012513"/>
    </source>
</evidence>
<organism evidence="11 12">
    <name type="scientific">Micromonospora pattaloongensis</name>
    <dbReference type="NCBI Taxonomy" id="405436"/>
    <lineage>
        <taxon>Bacteria</taxon>
        <taxon>Bacillati</taxon>
        <taxon>Actinomycetota</taxon>
        <taxon>Actinomycetes</taxon>
        <taxon>Micromonosporales</taxon>
        <taxon>Micromonosporaceae</taxon>
        <taxon>Micromonospora</taxon>
    </lineage>
</organism>
<dbReference type="GO" id="GO:0005524">
    <property type="term" value="F:ATP binding"/>
    <property type="evidence" value="ECO:0007669"/>
    <property type="project" value="UniProtKB-UniRule"/>
</dbReference>
<keyword evidence="9" id="KW-1133">Transmembrane helix</keyword>
<keyword evidence="3" id="KW-0808">Transferase</keyword>
<dbReference type="PANTHER" id="PTHR43289">
    <property type="entry name" value="MITOGEN-ACTIVATED PROTEIN KINASE KINASE KINASE 20-RELATED"/>
    <property type="match status" value="1"/>
</dbReference>
<evidence type="ECO:0000256" key="4">
    <source>
        <dbReference type="ARBA" id="ARBA00022741"/>
    </source>
</evidence>
<feature type="compositionally biased region" description="Low complexity" evidence="8">
    <location>
        <begin position="378"/>
        <end position="402"/>
    </location>
</feature>
<feature type="domain" description="Protein kinase" evidence="10">
    <location>
        <begin position="12"/>
        <end position="271"/>
    </location>
</feature>
<dbReference type="Pfam" id="PF00069">
    <property type="entry name" value="Pkinase"/>
    <property type="match status" value="1"/>
</dbReference>
<dbReference type="InterPro" id="IPR000719">
    <property type="entry name" value="Prot_kinase_dom"/>
</dbReference>
<dbReference type="Proteomes" id="UP000242415">
    <property type="component" value="Unassembled WGS sequence"/>
</dbReference>
<dbReference type="RefSeq" id="WP_245736748.1">
    <property type="nucleotide sequence ID" value="NZ_FNPH01000007.1"/>
</dbReference>
<dbReference type="AlphaFoldDB" id="A0A1H3R917"/>
<protein>
    <recommendedName>
        <fullName evidence="1">non-specific serine/threonine protein kinase</fullName>
        <ecNumber evidence="1">2.7.11.1</ecNumber>
    </recommendedName>
</protein>
<dbReference type="EMBL" id="FNPH01000007">
    <property type="protein sequence ID" value="SDZ22147.1"/>
    <property type="molecule type" value="Genomic_DNA"/>
</dbReference>
<evidence type="ECO:0000256" key="5">
    <source>
        <dbReference type="ARBA" id="ARBA00022777"/>
    </source>
</evidence>
<keyword evidence="12" id="KW-1185">Reference proteome</keyword>
<dbReference type="Gene3D" id="1.10.510.10">
    <property type="entry name" value="Transferase(Phosphotransferase) domain 1"/>
    <property type="match status" value="1"/>
</dbReference>
<dbReference type="InterPro" id="IPR011009">
    <property type="entry name" value="Kinase-like_dom_sf"/>
</dbReference>
<reference evidence="12" key="1">
    <citation type="submission" date="2016-10" db="EMBL/GenBank/DDBJ databases">
        <authorList>
            <person name="Varghese N."/>
            <person name="Submissions S."/>
        </authorList>
    </citation>
    <scope>NUCLEOTIDE SEQUENCE [LARGE SCALE GENOMIC DNA]</scope>
    <source>
        <strain evidence="12">DSM 45245</strain>
    </source>
</reference>
<feature type="transmembrane region" description="Helical" evidence="9">
    <location>
        <begin position="346"/>
        <end position="370"/>
    </location>
</feature>
<accession>A0A1H3R917</accession>
<feature type="region of interest" description="Disordered" evidence="8">
    <location>
        <begin position="373"/>
        <end position="412"/>
    </location>
</feature>
<evidence type="ECO:0000259" key="10">
    <source>
        <dbReference type="PROSITE" id="PS50011"/>
    </source>
</evidence>
<name>A0A1H3R917_9ACTN</name>
<dbReference type="PROSITE" id="PS50011">
    <property type="entry name" value="PROTEIN_KINASE_DOM"/>
    <property type="match status" value="1"/>
</dbReference>
<proteinExistence type="predicted"/>
<dbReference type="EC" id="2.7.11.1" evidence="1"/>
<keyword evidence="9" id="KW-0472">Membrane</keyword>
<evidence type="ECO:0000256" key="9">
    <source>
        <dbReference type="SAM" id="Phobius"/>
    </source>
</evidence>
<keyword evidence="9" id="KW-0812">Transmembrane</keyword>
<keyword evidence="2 11" id="KW-0723">Serine/threonine-protein kinase</keyword>
<evidence type="ECO:0000256" key="8">
    <source>
        <dbReference type="SAM" id="MobiDB-lite"/>
    </source>
</evidence>
<dbReference type="PROSITE" id="PS00108">
    <property type="entry name" value="PROTEIN_KINASE_ST"/>
    <property type="match status" value="1"/>
</dbReference>
<sequence>MFTSGLRLHERYTLAEQIGQGGMSDVWRAVDELLGRPVAVKALAPTVDPALRAATRREARAAARLTHPHVTQVYDYGEATLPGGEVVPYLVMELVEGRNLAERLEQGPLPWPAATRVAAQVATGLAAAHRLGVVHRDIKPGNVMLTATGVKILDFGIAALTDGAPDPDRGWLVGTPAYAAPERLRHGAAHPATDVYALGALLYECLAGQLPIPVNSWAEAADAHQDEQTVPPPAVAGLPPAVAELCLACLARDPEDRPRAEELAAALNAALGVVTEYPDPAAGGRHIPHQQPRTVPDRPVAASAGGSLPRPRFMASAPVTVASPPTDPEPAYEPYLMEDDAPRSRLATVVVAGGVIAAGLSVIIASAAFLSTPQTRHGAPTTPAGTPPAASAPAAIDPSAPGRGPSPTSPGAAVDAIDSLLAEALAARQIDEDSVRDLRRGLTELRDRLGEGRELRRRVEELRRQIDDRRRAGTIPSDTAARLDLLLLPLLLGAEQQRENND</sequence>
<dbReference type="CDD" id="cd14014">
    <property type="entry name" value="STKc_PknB_like"/>
    <property type="match status" value="1"/>
</dbReference>
<dbReference type="InterPro" id="IPR017441">
    <property type="entry name" value="Protein_kinase_ATP_BS"/>
</dbReference>
<dbReference type="GO" id="GO:0004674">
    <property type="term" value="F:protein serine/threonine kinase activity"/>
    <property type="evidence" value="ECO:0007669"/>
    <property type="project" value="UniProtKB-KW"/>
</dbReference>
<dbReference type="PANTHER" id="PTHR43289:SF6">
    <property type="entry name" value="SERINE_THREONINE-PROTEIN KINASE NEKL-3"/>
    <property type="match status" value="1"/>
</dbReference>
<dbReference type="Gene3D" id="3.30.200.20">
    <property type="entry name" value="Phosphorylase Kinase, domain 1"/>
    <property type="match status" value="1"/>
</dbReference>
<dbReference type="PROSITE" id="PS00107">
    <property type="entry name" value="PROTEIN_KINASE_ATP"/>
    <property type="match status" value="1"/>
</dbReference>
<evidence type="ECO:0000256" key="7">
    <source>
        <dbReference type="PROSITE-ProRule" id="PRU10141"/>
    </source>
</evidence>
<dbReference type="SMART" id="SM00220">
    <property type="entry name" value="S_TKc"/>
    <property type="match status" value="1"/>
</dbReference>
<dbReference type="SUPFAM" id="SSF56112">
    <property type="entry name" value="Protein kinase-like (PK-like)"/>
    <property type="match status" value="1"/>
</dbReference>
<dbReference type="InterPro" id="IPR008271">
    <property type="entry name" value="Ser/Thr_kinase_AS"/>
</dbReference>
<evidence type="ECO:0000313" key="11">
    <source>
        <dbReference type="EMBL" id="SDZ22147.1"/>
    </source>
</evidence>
<gene>
    <name evidence="11" type="ORF">SAMN05444365_107150</name>
</gene>
<evidence type="ECO:0000256" key="6">
    <source>
        <dbReference type="ARBA" id="ARBA00022840"/>
    </source>
</evidence>
<feature type="binding site" evidence="7">
    <location>
        <position position="41"/>
    </location>
    <ligand>
        <name>ATP</name>
        <dbReference type="ChEBI" id="CHEBI:30616"/>
    </ligand>
</feature>
<dbReference type="STRING" id="405436.SAMN05444365_107150"/>
<evidence type="ECO:0000313" key="12">
    <source>
        <dbReference type="Proteomes" id="UP000242415"/>
    </source>
</evidence>
<evidence type="ECO:0000256" key="2">
    <source>
        <dbReference type="ARBA" id="ARBA00022527"/>
    </source>
</evidence>